<protein>
    <submittedName>
        <fullName evidence="1">2284_t:CDS:1</fullName>
    </submittedName>
</protein>
<name>A0ACA9RN88_9GLOM</name>
<comment type="caution">
    <text evidence="1">The sequence shown here is derived from an EMBL/GenBank/DDBJ whole genome shotgun (WGS) entry which is preliminary data.</text>
</comment>
<gene>
    <name evidence="1" type="ORF">SPELUC_LOCUS18046</name>
</gene>
<accession>A0ACA9RN88</accession>
<dbReference type="Proteomes" id="UP000789366">
    <property type="component" value="Unassembled WGS sequence"/>
</dbReference>
<keyword evidence="2" id="KW-1185">Reference proteome</keyword>
<feature type="non-terminal residue" evidence="1">
    <location>
        <position position="42"/>
    </location>
</feature>
<dbReference type="EMBL" id="CAJVPW010079833">
    <property type="protein sequence ID" value="CAG8800747.1"/>
    <property type="molecule type" value="Genomic_DNA"/>
</dbReference>
<evidence type="ECO:0000313" key="2">
    <source>
        <dbReference type="Proteomes" id="UP000789366"/>
    </source>
</evidence>
<reference evidence="1" key="1">
    <citation type="submission" date="2021-06" db="EMBL/GenBank/DDBJ databases">
        <authorList>
            <person name="Kallberg Y."/>
            <person name="Tangrot J."/>
            <person name="Rosling A."/>
        </authorList>
    </citation>
    <scope>NUCLEOTIDE SEQUENCE</scope>
    <source>
        <strain evidence="1">28 12/20/2015</strain>
    </source>
</reference>
<organism evidence="1 2">
    <name type="scientific">Cetraspora pellucida</name>
    <dbReference type="NCBI Taxonomy" id="1433469"/>
    <lineage>
        <taxon>Eukaryota</taxon>
        <taxon>Fungi</taxon>
        <taxon>Fungi incertae sedis</taxon>
        <taxon>Mucoromycota</taxon>
        <taxon>Glomeromycotina</taxon>
        <taxon>Glomeromycetes</taxon>
        <taxon>Diversisporales</taxon>
        <taxon>Gigasporaceae</taxon>
        <taxon>Cetraspora</taxon>
    </lineage>
</organism>
<proteinExistence type="predicted"/>
<feature type="non-terminal residue" evidence="1">
    <location>
        <position position="1"/>
    </location>
</feature>
<sequence>SSCKFEAQFNGIIILHILSKNPIKSESDSSSIFLKLLDSSTR</sequence>
<evidence type="ECO:0000313" key="1">
    <source>
        <dbReference type="EMBL" id="CAG8800747.1"/>
    </source>
</evidence>